<feature type="compositionally biased region" description="Low complexity" evidence="1">
    <location>
        <begin position="80"/>
        <end position="90"/>
    </location>
</feature>
<evidence type="ECO:0000313" key="2">
    <source>
        <dbReference type="EMBL" id="PDW03431.1"/>
    </source>
</evidence>
<name>A0A2A6RKI8_9CHLR</name>
<keyword evidence="3" id="KW-1185">Reference proteome</keyword>
<dbReference type="Gene3D" id="1.10.287.1060">
    <property type="entry name" value="ESAT-6-like"/>
    <property type="match status" value="1"/>
</dbReference>
<proteinExistence type="predicted"/>
<evidence type="ECO:0000256" key="1">
    <source>
        <dbReference type="SAM" id="MobiDB-lite"/>
    </source>
</evidence>
<dbReference type="PROSITE" id="PS51257">
    <property type="entry name" value="PROKAR_LIPOPROTEIN"/>
    <property type="match status" value="1"/>
</dbReference>
<dbReference type="Proteomes" id="UP000220527">
    <property type="component" value="Unassembled WGS sequence"/>
</dbReference>
<organism evidence="2 3">
    <name type="scientific">Candidatus Viridilinea mediisalina</name>
    <dbReference type="NCBI Taxonomy" id="2024553"/>
    <lineage>
        <taxon>Bacteria</taxon>
        <taxon>Bacillati</taxon>
        <taxon>Chloroflexota</taxon>
        <taxon>Chloroflexia</taxon>
        <taxon>Chloroflexales</taxon>
        <taxon>Chloroflexineae</taxon>
        <taxon>Oscillochloridaceae</taxon>
        <taxon>Candidatus Viridilinea</taxon>
    </lineage>
</organism>
<dbReference type="OrthoDB" id="164511at2"/>
<feature type="region of interest" description="Disordered" evidence="1">
    <location>
        <begin position="80"/>
        <end position="130"/>
    </location>
</feature>
<sequence>MRRPNYVDVRWDHGAANAAIGACMRAADELEHAMADCNRALTQAREHWQGNRMEQFLQERQALDSHGRSLANDCRAAAHAIGAASQQAHAEQQRREQERADYERWEREERERREREERERRARERQQQAA</sequence>
<accession>A0A2A6RKI8</accession>
<evidence type="ECO:0000313" key="3">
    <source>
        <dbReference type="Proteomes" id="UP000220527"/>
    </source>
</evidence>
<reference evidence="3" key="1">
    <citation type="submission" date="2017-08" db="EMBL/GenBank/DDBJ databases">
        <authorList>
            <person name="Grouzdev D.S."/>
            <person name="Gaisin V.A."/>
            <person name="Rysina M.S."/>
            <person name="Gorlenko V.M."/>
        </authorList>
    </citation>
    <scope>NUCLEOTIDE SEQUENCE [LARGE SCALE GENOMIC DNA]</scope>
    <source>
        <strain evidence="3">Kir15-3F</strain>
    </source>
</reference>
<gene>
    <name evidence="2" type="ORF">CJ255_08865</name>
</gene>
<comment type="caution">
    <text evidence="2">The sequence shown here is derived from an EMBL/GenBank/DDBJ whole genome shotgun (WGS) entry which is preliminary data.</text>
</comment>
<dbReference type="AlphaFoldDB" id="A0A2A6RKI8"/>
<protein>
    <submittedName>
        <fullName evidence="2">Uncharacterized protein</fullName>
    </submittedName>
</protein>
<feature type="compositionally biased region" description="Basic and acidic residues" evidence="1">
    <location>
        <begin position="91"/>
        <end position="130"/>
    </location>
</feature>
<dbReference type="EMBL" id="NQWI01000030">
    <property type="protein sequence ID" value="PDW03431.1"/>
    <property type="molecule type" value="Genomic_DNA"/>
</dbReference>
<dbReference type="RefSeq" id="WP_097643748.1">
    <property type="nucleotide sequence ID" value="NZ_NQWI01000030.1"/>
</dbReference>